<dbReference type="EMBL" id="LATX01001899">
    <property type="protein sequence ID" value="KTB36451.1"/>
    <property type="molecule type" value="Genomic_DNA"/>
</dbReference>
<keyword evidence="1" id="KW-0472">Membrane</keyword>
<organism evidence="2 3">
    <name type="scientific">Moniliophthora roreri</name>
    <name type="common">Frosty pod rot fungus</name>
    <name type="synonym">Monilia roreri</name>
    <dbReference type="NCBI Taxonomy" id="221103"/>
    <lineage>
        <taxon>Eukaryota</taxon>
        <taxon>Fungi</taxon>
        <taxon>Dikarya</taxon>
        <taxon>Basidiomycota</taxon>
        <taxon>Agaricomycotina</taxon>
        <taxon>Agaricomycetes</taxon>
        <taxon>Agaricomycetidae</taxon>
        <taxon>Agaricales</taxon>
        <taxon>Marasmiineae</taxon>
        <taxon>Marasmiaceae</taxon>
        <taxon>Moniliophthora</taxon>
    </lineage>
</organism>
<reference evidence="2 3" key="1">
    <citation type="submission" date="2015-12" db="EMBL/GenBank/DDBJ databases">
        <title>Draft genome sequence of Moniliophthora roreri, the causal agent of frosty pod rot of cacao.</title>
        <authorList>
            <person name="Aime M.C."/>
            <person name="Diaz-Valderrama J.R."/>
            <person name="Kijpornyongpan T."/>
            <person name="Phillips-Mora W."/>
        </authorList>
    </citation>
    <scope>NUCLEOTIDE SEQUENCE [LARGE SCALE GENOMIC DNA]</scope>
    <source>
        <strain evidence="2 3">MCA 2952</strain>
    </source>
</reference>
<feature type="transmembrane region" description="Helical" evidence="1">
    <location>
        <begin position="120"/>
        <end position="141"/>
    </location>
</feature>
<dbReference type="Proteomes" id="UP000054988">
    <property type="component" value="Unassembled WGS sequence"/>
</dbReference>
<accession>A0A0W0FJE8</accession>
<feature type="transmembrane region" description="Helical" evidence="1">
    <location>
        <begin position="236"/>
        <end position="259"/>
    </location>
</feature>
<proteinExistence type="predicted"/>
<evidence type="ECO:0000313" key="3">
    <source>
        <dbReference type="Proteomes" id="UP000054988"/>
    </source>
</evidence>
<dbReference type="AlphaFoldDB" id="A0A0W0FJE8"/>
<feature type="transmembrane region" description="Helical" evidence="1">
    <location>
        <begin position="207"/>
        <end position="230"/>
    </location>
</feature>
<name>A0A0W0FJE8_MONRR</name>
<dbReference type="eggNOG" id="ENOG502RCEB">
    <property type="taxonomic scope" value="Eukaryota"/>
</dbReference>
<protein>
    <submittedName>
        <fullName evidence="2">Uncharacterized protein</fullName>
    </submittedName>
</protein>
<feature type="transmembrane region" description="Helical" evidence="1">
    <location>
        <begin position="12"/>
        <end position="31"/>
    </location>
</feature>
<evidence type="ECO:0000256" key="1">
    <source>
        <dbReference type="SAM" id="Phobius"/>
    </source>
</evidence>
<feature type="transmembrane region" description="Helical" evidence="1">
    <location>
        <begin position="43"/>
        <end position="60"/>
    </location>
</feature>
<feature type="transmembrane region" description="Helical" evidence="1">
    <location>
        <begin position="161"/>
        <end position="186"/>
    </location>
</feature>
<keyword evidence="1" id="KW-0812">Transmembrane</keyword>
<comment type="caution">
    <text evidence="2">The sequence shown here is derived from an EMBL/GenBank/DDBJ whole genome shotgun (WGS) entry which is preliminary data.</text>
</comment>
<keyword evidence="1" id="KW-1133">Transmembrane helix</keyword>
<sequence length="324" mass="35284">MIQDLGYTKSMLVALWTQTMLYGMNTVLFIMGKGKGAPINKPLLITAIVLYTLCAAHAINDLGRAIAAFISYENNPGGATAYYVQFSSVCAVDDRPIASTSAVADALLVYRLYVVWNFNVKIITGPVIVLLTTTVCGYRAVWGFSNIKQGEDTYAADIYTWGIALFALSLLLNLVVTSAIAGRMWWCGNRMAATLGQKHGRKYSQAMVIIVESGAIYSVCVFIVLITYATKTNGVYIAYDALAQIMGMNPILIIVRVGLGLTAHDTTYQLTVSRNTNTLFNSSGRDGSQRSDALSVQVHRVMQMKADGQEDGEELELSQASKHV</sequence>
<gene>
    <name evidence="2" type="ORF">WG66_10959</name>
</gene>
<evidence type="ECO:0000313" key="2">
    <source>
        <dbReference type="EMBL" id="KTB36451.1"/>
    </source>
</evidence>